<dbReference type="GO" id="GO:0016887">
    <property type="term" value="F:ATP hydrolysis activity"/>
    <property type="evidence" value="ECO:0007669"/>
    <property type="project" value="InterPro"/>
</dbReference>
<dbReference type="GO" id="GO:0005886">
    <property type="term" value="C:plasma membrane"/>
    <property type="evidence" value="ECO:0007669"/>
    <property type="project" value="UniProtKB-SubCell"/>
</dbReference>
<dbReference type="EMBL" id="LO017727">
    <property type="protein sequence ID" value="CRH04223.1"/>
    <property type="molecule type" value="Genomic_DNA"/>
</dbReference>
<feature type="transmembrane region" description="Helical" evidence="7">
    <location>
        <begin position="207"/>
        <end position="228"/>
    </location>
</feature>
<dbReference type="Pfam" id="PF00664">
    <property type="entry name" value="ABC_membrane"/>
    <property type="match status" value="1"/>
</dbReference>
<dbReference type="InterPro" id="IPR039421">
    <property type="entry name" value="Type_1_exporter"/>
</dbReference>
<feature type="transmembrane region" description="Helical" evidence="7">
    <location>
        <begin position="173"/>
        <end position="195"/>
    </location>
</feature>
<feature type="transmembrane region" description="Helical" evidence="7">
    <location>
        <begin position="392"/>
        <end position="417"/>
    </location>
</feature>
<dbReference type="SMART" id="SM00382">
    <property type="entry name" value="AAA"/>
    <property type="match status" value="1"/>
</dbReference>
<dbReference type="GO" id="GO:0034040">
    <property type="term" value="F:ATPase-coupled lipid transmembrane transporter activity"/>
    <property type="evidence" value="ECO:0007669"/>
    <property type="project" value="TreeGrafter"/>
</dbReference>
<organism evidence="10">
    <name type="scientific">Magnetococcus massalia (strain MO-1)</name>
    <dbReference type="NCBI Taxonomy" id="451514"/>
    <lineage>
        <taxon>Bacteria</taxon>
        <taxon>Pseudomonadati</taxon>
        <taxon>Pseudomonadota</taxon>
        <taxon>Magnetococcia</taxon>
        <taxon>Magnetococcales</taxon>
        <taxon>Magnetococcaceae</taxon>
        <taxon>Magnetococcus</taxon>
    </lineage>
</organism>
<dbReference type="PANTHER" id="PTHR24221:SF248">
    <property type="entry name" value="ABC TRANSPORTER TRANSMEMBRANE REGION"/>
    <property type="match status" value="1"/>
</dbReference>
<protein>
    <submittedName>
        <fullName evidence="10">Putative peptide-transporting ATPase</fullName>
        <ecNumber evidence="10">3.6.3.43</ecNumber>
    </submittedName>
</protein>
<feature type="transmembrane region" description="Helical" evidence="7">
    <location>
        <begin position="423"/>
        <end position="441"/>
    </location>
</feature>
<dbReference type="PROSITE" id="PS50893">
    <property type="entry name" value="ABC_TRANSPORTER_2"/>
    <property type="match status" value="1"/>
</dbReference>
<dbReference type="InterPro" id="IPR011527">
    <property type="entry name" value="ABC1_TM_dom"/>
</dbReference>
<keyword evidence="2 7" id="KW-0812">Transmembrane</keyword>
<keyword evidence="6 7" id="KW-0472">Membrane</keyword>
<evidence type="ECO:0000256" key="6">
    <source>
        <dbReference type="ARBA" id="ARBA00023136"/>
    </source>
</evidence>
<accession>A0A1S7LCX7</accession>
<dbReference type="InterPro" id="IPR036640">
    <property type="entry name" value="ABC1_TM_sf"/>
</dbReference>
<name>A0A1S7LCX7_MAGMO</name>
<dbReference type="SUPFAM" id="SSF90123">
    <property type="entry name" value="ABC transporter transmembrane region"/>
    <property type="match status" value="1"/>
</dbReference>
<proteinExistence type="predicted"/>
<dbReference type="SUPFAM" id="SSF52540">
    <property type="entry name" value="P-loop containing nucleoside triphosphate hydrolases"/>
    <property type="match status" value="1"/>
</dbReference>
<keyword evidence="3" id="KW-0547">Nucleotide-binding</keyword>
<gene>
    <name evidence="10" type="ORF">MAGMO_0006</name>
</gene>
<evidence type="ECO:0000313" key="10">
    <source>
        <dbReference type="EMBL" id="CRH04223.1"/>
    </source>
</evidence>
<feature type="transmembrane region" description="Helical" evidence="7">
    <location>
        <begin position="313"/>
        <end position="335"/>
    </location>
</feature>
<dbReference type="GO" id="GO:0140359">
    <property type="term" value="F:ABC-type transporter activity"/>
    <property type="evidence" value="ECO:0007669"/>
    <property type="project" value="InterPro"/>
</dbReference>
<evidence type="ECO:0000256" key="4">
    <source>
        <dbReference type="ARBA" id="ARBA00022840"/>
    </source>
</evidence>
<feature type="transmembrane region" description="Helical" evidence="7">
    <location>
        <begin position="284"/>
        <end position="307"/>
    </location>
</feature>
<dbReference type="EC" id="3.6.3.43" evidence="10"/>
<evidence type="ECO:0000256" key="1">
    <source>
        <dbReference type="ARBA" id="ARBA00004651"/>
    </source>
</evidence>
<evidence type="ECO:0000256" key="3">
    <source>
        <dbReference type="ARBA" id="ARBA00022741"/>
    </source>
</evidence>
<keyword evidence="10" id="KW-0378">Hydrolase</keyword>
<evidence type="ECO:0000256" key="5">
    <source>
        <dbReference type="ARBA" id="ARBA00022989"/>
    </source>
</evidence>
<feature type="domain" description="ABC transmembrane type-1" evidence="9">
    <location>
        <begin position="177"/>
        <end position="456"/>
    </location>
</feature>
<reference evidence="10" key="1">
    <citation type="submission" date="2015-04" db="EMBL/GenBank/DDBJ databases">
        <authorList>
            <person name="Syromyatnikov M.Y."/>
            <person name="Popov V.N."/>
        </authorList>
    </citation>
    <scope>NUCLEOTIDE SEQUENCE</scope>
    <source>
        <strain evidence="10">MO-1</strain>
    </source>
</reference>
<dbReference type="Pfam" id="PF00005">
    <property type="entry name" value="ABC_tran"/>
    <property type="match status" value="1"/>
</dbReference>
<evidence type="ECO:0000256" key="7">
    <source>
        <dbReference type="SAM" id="Phobius"/>
    </source>
</evidence>
<evidence type="ECO:0000259" key="9">
    <source>
        <dbReference type="PROSITE" id="PS50929"/>
    </source>
</evidence>
<dbReference type="InterPro" id="IPR027417">
    <property type="entry name" value="P-loop_NTPase"/>
</dbReference>
<keyword evidence="5 7" id="KW-1133">Transmembrane helix</keyword>
<dbReference type="Gene3D" id="3.40.50.300">
    <property type="entry name" value="P-loop containing nucleotide triphosphate hydrolases"/>
    <property type="match status" value="1"/>
</dbReference>
<dbReference type="AlphaFoldDB" id="A0A1S7LCX7"/>
<comment type="subcellular location">
    <subcellularLocation>
        <location evidence="1">Cell membrane</location>
        <topology evidence="1">Multi-pass membrane protein</topology>
    </subcellularLocation>
</comment>
<dbReference type="PROSITE" id="PS50929">
    <property type="entry name" value="ABC_TM1F"/>
    <property type="match status" value="1"/>
</dbReference>
<feature type="domain" description="ABC transporter" evidence="8">
    <location>
        <begin position="490"/>
        <end position="722"/>
    </location>
</feature>
<dbReference type="Gene3D" id="1.20.1560.10">
    <property type="entry name" value="ABC transporter type 1, transmembrane domain"/>
    <property type="match status" value="1"/>
</dbReference>
<evidence type="ECO:0000256" key="2">
    <source>
        <dbReference type="ARBA" id="ARBA00022692"/>
    </source>
</evidence>
<sequence>MTIEIKALEIPKVSGILAEFAKASDFGACMIPLLAALNWRGDMRHVAESLPHFVETLDMTGFRNMMAHLNYRSESLPLRVEDVDDRLFPFLYVPKDRGAFVVLEKITTKDEQSGETKVEYDIYDGEVDQRMTWEQIPFKGDAYFFTPMDVEEVQQTQARLGWFRMVIERFRTFFYYILGVTFVITLLQIVTPLYVMQVYDRVVGSESLSTLAYLVVAAVAALAFDWGFRKLRSSMLGFVGARLDNIIGNAVFQRILYLLPAYTERATIGSQVARIRDFESIREFFTGALVIVFMELPFTLVFLLVIATLAGPLAFVPVVTMVLFVILWFVMAPLVSHSGARARRFSSLKQAFIVEALNSMRAIKYCRAEDIWQDRFRELSAKAAQANFKTAFINAVVSSVGQAFIIASGLGTIAWGVLRVLEGTMSVGALVACMVLVWRVLTPMQALFGAMTRLESINSSIAQVNNLMNVKPEREPHAAINPLPKFKGDVTFSRVSIRYSQEADPALVGVTFEAKAGDCIVVVGQNGSGKSTLVKLIAGIYSPQAGGIFIDGRDTRQMDPIELRQSIAYVPQTVNLFHGTIAQNLRLAHPTASQEELEEACEKATVLEEIEALPKGWWTRIGDSRSAQLSSGFVQKLSLARAYLKQAPVILFDEPANALDWDADQAFMNVVRELKGRSTIFIVTHRPSHRKLADQLLYLERGYLQLAGPAAEVEQRLPKGLI</sequence>
<dbReference type="GO" id="GO:0005524">
    <property type="term" value="F:ATP binding"/>
    <property type="evidence" value="ECO:0007669"/>
    <property type="project" value="UniProtKB-KW"/>
</dbReference>
<dbReference type="PANTHER" id="PTHR24221">
    <property type="entry name" value="ATP-BINDING CASSETTE SUB-FAMILY B"/>
    <property type="match status" value="1"/>
</dbReference>
<keyword evidence="4" id="KW-0067">ATP-binding</keyword>
<dbReference type="InterPro" id="IPR003593">
    <property type="entry name" value="AAA+_ATPase"/>
</dbReference>
<evidence type="ECO:0000259" key="8">
    <source>
        <dbReference type="PROSITE" id="PS50893"/>
    </source>
</evidence>
<dbReference type="InterPro" id="IPR003439">
    <property type="entry name" value="ABC_transporter-like_ATP-bd"/>
</dbReference>